<keyword evidence="3" id="KW-1185">Reference proteome</keyword>
<evidence type="ECO:0000256" key="1">
    <source>
        <dbReference type="SAM" id="MobiDB-lite"/>
    </source>
</evidence>
<feature type="compositionally biased region" description="Basic and acidic residues" evidence="1">
    <location>
        <begin position="178"/>
        <end position="191"/>
    </location>
</feature>
<dbReference type="Proteomes" id="UP000620104">
    <property type="component" value="Unassembled WGS sequence"/>
</dbReference>
<gene>
    <name evidence="2" type="ORF">NliqN6_1433</name>
</gene>
<feature type="region of interest" description="Disordered" evidence="1">
    <location>
        <begin position="137"/>
        <end position="191"/>
    </location>
</feature>
<dbReference type="AlphaFoldDB" id="A0A8H3YES8"/>
<reference evidence="2" key="1">
    <citation type="submission" date="2020-07" db="EMBL/GenBank/DDBJ databases">
        <title>Draft Genome Sequence of a Deep-Sea Yeast, Naganishia (Cryptococcus) liquefaciens strain N6.</title>
        <authorList>
            <person name="Han Y.W."/>
            <person name="Kajitani R."/>
            <person name="Morimoto H."/>
            <person name="Parhat M."/>
            <person name="Tsubouchi H."/>
            <person name="Bakenova O."/>
            <person name="Ogata M."/>
            <person name="Argunhan B."/>
            <person name="Aoki R."/>
            <person name="Kajiwara S."/>
            <person name="Itoh T."/>
            <person name="Iwasaki H."/>
        </authorList>
    </citation>
    <scope>NUCLEOTIDE SEQUENCE</scope>
    <source>
        <strain evidence="2">N6</strain>
    </source>
</reference>
<dbReference type="EMBL" id="BLZA01000010">
    <property type="protein sequence ID" value="GHJ85031.1"/>
    <property type="molecule type" value="Genomic_DNA"/>
</dbReference>
<feature type="region of interest" description="Disordered" evidence="1">
    <location>
        <begin position="1"/>
        <end position="24"/>
    </location>
</feature>
<evidence type="ECO:0000313" key="3">
    <source>
        <dbReference type="Proteomes" id="UP000620104"/>
    </source>
</evidence>
<name>A0A8H3YES8_9TREE</name>
<proteinExistence type="predicted"/>
<organism evidence="2 3">
    <name type="scientific">Naganishia liquefaciens</name>
    <dbReference type="NCBI Taxonomy" id="104408"/>
    <lineage>
        <taxon>Eukaryota</taxon>
        <taxon>Fungi</taxon>
        <taxon>Dikarya</taxon>
        <taxon>Basidiomycota</taxon>
        <taxon>Agaricomycotina</taxon>
        <taxon>Tremellomycetes</taxon>
        <taxon>Filobasidiales</taxon>
        <taxon>Filobasidiaceae</taxon>
        <taxon>Naganishia</taxon>
    </lineage>
</organism>
<sequence>MSVHVRHIQLEGSSRQNKRGDDVQDRHIGRTIDEIDESVLREIVDVDGSFKVIVVVIDDGDIGECSFVVDCGCRRVPNGAEAGDKQPKCEEPHGDCCPHSMATMFVVVQICYRVGGSENSEMLTAELSDKFRHDGMIQRKDGSNVDSTSQREAGSACVRERVGSGSGISGKASLMEGELSRADSRSGRKCT</sequence>
<protein>
    <submittedName>
        <fullName evidence="2">Uncharacterized protein</fullName>
    </submittedName>
</protein>
<evidence type="ECO:0000313" key="2">
    <source>
        <dbReference type="EMBL" id="GHJ85031.1"/>
    </source>
</evidence>
<comment type="caution">
    <text evidence="2">The sequence shown here is derived from an EMBL/GenBank/DDBJ whole genome shotgun (WGS) entry which is preliminary data.</text>
</comment>
<accession>A0A8H3YES8</accession>